<proteinExistence type="evidence at transcript level"/>
<dbReference type="InterPro" id="IPR050113">
    <property type="entry name" value="Ub_conjugating_enzyme"/>
</dbReference>
<reference evidence="2" key="1">
    <citation type="journal article" date="2014" name="Insect Biochem. Mol. Biol.">
        <title>An insight into the sialome of the frog biting fly, Corethrella appendiculata.</title>
        <authorList>
            <person name="Ribeiro J.M.C."/>
            <person name="Chagas A.C."/>
            <person name="Pham V.M."/>
            <person name="Lounibos L.P."/>
            <person name="Calvo E."/>
        </authorList>
    </citation>
    <scope>NUCLEOTIDE SEQUENCE</scope>
    <source>
        <tissue evidence="2">Salivary glands</tissue>
    </source>
</reference>
<dbReference type="AlphaFoldDB" id="U5EX63"/>
<dbReference type="InterPro" id="IPR016135">
    <property type="entry name" value="UBQ-conjugating_enzyme/RWD"/>
</dbReference>
<dbReference type="CDD" id="cd23814">
    <property type="entry name" value="UEV_AKTIP"/>
    <property type="match status" value="1"/>
</dbReference>
<evidence type="ECO:0000259" key="1">
    <source>
        <dbReference type="PROSITE" id="PS50127"/>
    </source>
</evidence>
<dbReference type="Gene3D" id="3.10.110.10">
    <property type="entry name" value="Ubiquitin Conjugating Enzyme"/>
    <property type="match status" value="1"/>
</dbReference>
<dbReference type="PANTHER" id="PTHR24067">
    <property type="entry name" value="UBIQUITIN-CONJUGATING ENZYME E2"/>
    <property type="match status" value="1"/>
</dbReference>
<organism evidence="2">
    <name type="scientific">Corethrella appendiculata</name>
    <dbReference type="NCBI Taxonomy" id="1370023"/>
    <lineage>
        <taxon>Eukaryota</taxon>
        <taxon>Metazoa</taxon>
        <taxon>Ecdysozoa</taxon>
        <taxon>Arthropoda</taxon>
        <taxon>Hexapoda</taxon>
        <taxon>Insecta</taxon>
        <taxon>Pterygota</taxon>
        <taxon>Neoptera</taxon>
        <taxon>Endopterygota</taxon>
        <taxon>Diptera</taxon>
        <taxon>Nematocera</taxon>
        <taxon>Culicoidea</taxon>
        <taxon>Chaoboridae</taxon>
        <taxon>Corethrella</taxon>
    </lineage>
</organism>
<evidence type="ECO:0000313" key="2">
    <source>
        <dbReference type="EMBL" id="JAB58768.1"/>
    </source>
</evidence>
<protein>
    <submittedName>
        <fullName evidence="2">Putative ubiquitin conjugating enzyme</fullName>
    </submittedName>
</protein>
<dbReference type="EMBL" id="GANO01001103">
    <property type="protein sequence ID" value="JAB58768.1"/>
    <property type="molecule type" value="mRNA"/>
</dbReference>
<accession>U5EX63</accession>
<dbReference type="InterPro" id="IPR000608">
    <property type="entry name" value="UBC"/>
</dbReference>
<feature type="domain" description="UBC core" evidence="1">
    <location>
        <begin position="14"/>
        <end position="168"/>
    </location>
</feature>
<name>U5EX63_9DIPT</name>
<dbReference type="SMART" id="SM00212">
    <property type="entry name" value="UBCc"/>
    <property type="match status" value="1"/>
</dbReference>
<sequence length="231" mass="27010">MTLDSCDKLLSTVLQEYQILAEYKRLQSEDIGGIYVIPSFENSFLWFGVFFVRTGPYKDGIFRFTLTLPEKFPNDSNIPTIKFESEIYHPLICNRTNIVELTEAFPQWKTNENHIWQFLKFLQYIFYQFDDYINVCEKILNDEALKLMQQNRDEFNKKIGDCVKLSKSRIYDQPTANTDRNYIVFEPFDVDVHGNVLENLKKNITESVTPPPSSGLSWVKEGVFQPLSKGN</sequence>
<dbReference type="PROSITE" id="PS50127">
    <property type="entry name" value="UBC_2"/>
    <property type="match status" value="1"/>
</dbReference>
<dbReference type="SUPFAM" id="SSF54495">
    <property type="entry name" value="UBC-like"/>
    <property type="match status" value="1"/>
</dbReference>
<dbReference type="Pfam" id="PF00179">
    <property type="entry name" value="UQ_con"/>
    <property type="match status" value="1"/>
</dbReference>